<dbReference type="EMBL" id="KZ613465">
    <property type="protein sequence ID" value="PMD28046.1"/>
    <property type="molecule type" value="Genomic_DNA"/>
</dbReference>
<keyword evidence="3" id="KW-1185">Reference proteome</keyword>
<evidence type="ECO:0000313" key="2">
    <source>
        <dbReference type="EMBL" id="PMD28046.1"/>
    </source>
</evidence>
<dbReference type="AlphaFoldDB" id="A0A2J6QP48"/>
<evidence type="ECO:0000313" key="3">
    <source>
        <dbReference type="Proteomes" id="UP000235672"/>
    </source>
</evidence>
<sequence length="77" mass="8546">MTNPNEPPQPPSNRPQPPPPSQDPQNTTSSPMLNTYIHHTTNLPDRIVRAEVGSKTVQDQVSKTLKAVARFEVEFAL</sequence>
<organism evidence="2 3">
    <name type="scientific">Hyaloscypha hepaticicola</name>
    <dbReference type="NCBI Taxonomy" id="2082293"/>
    <lineage>
        <taxon>Eukaryota</taxon>
        <taxon>Fungi</taxon>
        <taxon>Dikarya</taxon>
        <taxon>Ascomycota</taxon>
        <taxon>Pezizomycotina</taxon>
        <taxon>Leotiomycetes</taxon>
        <taxon>Helotiales</taxon>
        <taxon>Hyaloscyphaceae</taxon>
        <taxon>Hyaloscypha</taxon>
    </lineage>
</organism>
<feature type="region of interest" description="Disordered" evidence="1">
    <location>
        <begin position="1"/>
        <end position="35"/>
    </location>
</feature>
<feature type="compositionally biased region" description="Pro residues" evidence="1">
    <location>
        <begin position="1"/>
        <end position="22"/>
    </location>
</feature>
<dbReference type="Proteomes" id="UP000235672">
    <property type="component" value="Unassembled WGS sequence"/>
</dbReference>
<accession>A0A2J6QP48</accession>
<reference evidence="2 3" key="1">
    <citation type="submission" date="2016-05" db="EMBL/GenBank/DDBJ databases">
        <title>A degradative enzymes factory behind the ericoid mycorrhizal symbiosis.</title>
        <authorList>
            <consortium name="DOE Joint Genome Institute"/>
            <person name="Martino E."/>
            <person name="Morin E."/>
            <person name="Grelet G."/>
            <person name="Kuo A."/>
            <person name="Kohler A."/>
            <person name="Daghino S."/>
            <person name="Barry K."/>
            <person name="Choi C."/>
            <person name="Cichocki N."/>
            <person name="Clum A."/>
            <person name="Copeland A."/>
            <person name="Hainaut M."/>
            <person name="Haridas S."/>
            <person name="Labutti K."/>
            <person name="Lindquist E."/>
            <person name="Lipzen A."/>
            <person name="Khouja H.-R."/>
            <person name="Murat C."/>
            <person name="Ohm R."/>
            <person name="Olson A."/>
            <person name="Spatafora J."/>
            <person name="Veneault-Fourrey C."/>
            <person name="Henrissat B."/>
            <person name="Grigoriev I."/>
            <person name="Martin F."/>
            <person name="Perotto S."/>
        </authorList>
    </citation>
    <scope>NUCLEOTIDE SEQUENCE [LARGE SCALE GENOMIC DNA]</scope>
    <source>
        <strain evidence="2 3">UAMH 7357</strain>
    </source>
</reference>
<protein>
    <submittedName>
        <fullName evidence="2">Uncharacterized protein</fullName>
    </submittedName>
</protein>
<evidence type="ECO:0000256" key="1">
    <source>
        <dbReference type="SAM" id="MobiDB-lite"/>
    </source>
</evidence>
<name>A0A2J6QP48_9HELO</name>
<proteinExistence type="predicted"/>
<gene>
    <name evidence="2" type="ORF">NA56DRAFT_154545</name>
</gene>